<dbReference type="Gene3D" id="3.40.630.30">
    <property type="match status" value="1"/>
</dbReference>
<organism evidence="4 5">
    <name type="scientific">Chitinimonas viridis</name>
    <dbReference type="NCBI Taxonomy" id="664880"/>
    <lineage>
        <taxon>Bacteria</taxon>
        <taxon>Pseudomonadati</taxon>
        <taxon>Pseudomonadota</taxon>
        <taxon>Betaproteobacteria</taxon>
        <taxon>Neisseriales</taxon>
        <taxon>Chitinibacteraceae</taxon>
        <taxon>Chitinimonas</taxon>
    </lineage>
</organism>
<dbReference type="PROSITE" id="PS51186">
    <property type="entry name" value="GNAT"/>
    <property type="match status" value="1"/>
</dbReference>
<keyword evidence="2" id="KW-0012">Acyltransferase</keyword>
<name>A0ABT8B098_9NEIS</name>
<accession>A0ABT8B098</accession>
<dbReference type="Proteomes" id="UP001180081">
    <property type="component" value="Unassembled WGS sequence"/>
</dbReference>
<keyword evidence="5" id="KW-1185">Reference proteome</keyword>
<dbReference type="InterPro" id="IPR000182">
    <property type="entry name" value="GNAT_dom"/>
</dbReference>
<comment type="caution">
    <text evidence="4">The sequence shown here is derived from an EMBL/GenBank/DDBJ whole genome shotgun (WGS) entry which is preliminary data.</text>
</comment>
<evidence type="ECO:0000259" key="3">
    <source>
        <dbReference type="PROSITE" id="PS51186"/>
    </source>
</evidence>
<reference evidence="4" key="2">
    <citation type="submission" date="2023-06" db="EMBL/GenBank/DDBJ databases">
        <authorList>
            <person name="Lucena T."/>
            <person name="Sun Q."/>
        </authorList>
    </citation>
    <scope>NUCLEOTIDE SEQUENCE</scope>
    <source>
        <strain evidence="4">CECT 7703</strain>
    </source>
</reference>
<dbReference type="SUPFAM" id="SSF55729">
    <property type="entry name" value="Acyl-CoA N-acyltransferases (Nat)"/>
    <property type="match status" value="1"/>
</dbReference>
<evidence type="ECO:0000256" key="2">
    <source>
        <dbReference type="ARBA" id="ARBA00023315"/>
    </source>
</evidence>
<gene>
    <name evidence="4" type="ORF">QWZ03_02620</name>
</gene>
<dbReference type="CDD" id="cd04301">
    <property type="entry name" value="NAT_SF"/>
    <property type="match status" value="1"/>
</dbReference>
<evidence type="ECO:0000256" key="1">
    <source>
        <dbReference type="ARBA" id="ARBA00022679"/>
    </source>
</evidence>
<evidence type="ECO:0000313" key="5">
    <source>
        <dbReference type="Proteomes" id="UP001180081"/>
    </source>
</evidence>
<feature type="domain" description="N-acetyltransferase" evidence="3">
    <location>
        <begin position="14"/>
        <end position="155"/>
    </location>
</feature>
<evidence type="ECO:0000313" key="4">
    <source>
        <dbReference type="EMBL" id="MDN3575663.1"/>
    </source>
</evidence>
<dbReference type="RefSeq" id="WP_290331301.1">
    <property type="nucleotide sequence ID" value="NZ_JAUFPU010000002.1"/>
</dbReference>
<protein>
    <submittedName>
        <fullName evidence="4">GNAT family N-acetyltransferase</fullName>
    </submittedName>
</protein>
<proteinExistence type="predicted"/>
<sequence>MKAGTDAKVAKPGWSLRPVVLADQAGLTRLSAQLGYPIENQLLGHNLQFMLARPDHRVLVVADAQGQILGWVHGYVRVVLEAEPAVEVGGLVVDVACRGQGLGRALMAGLEDWARTQAVGRITLRSGMERPEAHCFYLSLGYTAIKQQQAFSKSL</sequence>
<keyword evidence="1" id="KW-0808">Transferase</keyword>
<dbReference type="EMBL" id="JAUFPU010000002">
    <property type="protein sequence ID" value="MDN3575663.1"/>
    <property type="molecule type" value="Genomic_DNA"/>
</dbReference>
<dbReference type="InterPro" id="IPR050832">
    <property type="entry name" value="Bact_Acetyltransf"/>
</dbReference>
<dbReference type="PANTHER" id="PTHR43877">
    <property type="entry name" value="AMINOALKYLPHOSPHONATE N-ACETYLTRANSFERASE-RELATED-RELATED"/>
    <property type="match status" value="1"/>
</dbReference>
<dbReference type="InterPro" id="IPR016181">
    <property type="entry name" value="Acyl_CoA_acyltransferase"/>
</dbReference>
<reference evidence="4" key="1">
    <citation type="journal article" date="2014" name="Int. J. Syst. Evol. Microbiol.">
        <title>Complete genome of a new Firmicutes species belonging to the dominant human colonic microbiota ('Ruminococcus bicirculans') reveals two chromosomes and a selective capacity to utilize plant glucans.</title>
        <authorList>
            <consortium name="NISC Comparative Sequencing Program"/>
            <person name="Wegmann U."/>
            <person name="Louis P."/>
            <person name="Goesmann A."/>
            <person name="Henrissat B."/>
            <person name="Duncan S.H."/>
            <person name="Flint H.J."/>
        </authorList>
    </citation>
    <scope>NUCLEOTIDE SEQUENCE</scope>
    <source>
        <strain evidence="4">CECT 7703</strain>
    </source>
</reference>
<dbReference type="Pfam" id="PF00583">
    <property type="entry name" value="Acetyltransf_1"/>
    <property type="match status" value="1"/>
</dbReference>